<dbReference type="OrthoDB" id="2804750at2759"/>
<reference evidence="3 4" key="1">
    <citation type="submission" date="2016-03" db="EMBL/GenBank/DDBJ databases">
        <title>Whole genome sequencing of Grifola frondosa 9006-11.</title>
        <authorList>
            <person name="Min B."/>
            <person name="Park H."/>
            <person name="Kim J.-G."/>
            <person name="Cho H."/>
            <person name="Oh Y.-L."/>
            <person name="Kong W.-S."/>
            <person name="Choi I.-G."/>
        </authorList>
    </citation>
    <scope>NUCLEOTIDE SEQUENCE [LARGE SCALE GENOMIC DNA]</scope>
    <source>
        <strain evidence="3 4">9006-11</strain>
    </source>
</reference>
<dbReference type="AlphaFoldDB" id="A0A1C7MIK0"/>
<dbReference type="EMBL" id="LUGG01000003">
    <property type="protein sequence ID" value="OBZ76672.1"/>
    <property type="molecule type" value="Genomic_DNA"/>
</dbReference>
<proteinExistence type="predicted"/>
<feature type="region of interest" description="Disordered" evidence="2">
    <location>
        <begin position="472"/>
        <end position="495"/>
    </location>
</feature>
<dbReference type="Proteomes" id="UP000092993">
    <property type="component" value="Unassembled WGS sequence"/>
</dbReference>
<feature type="region of interest" description="Disordered" evidence="2">
    <location>
        <begin position="1"/>
        <end position="372"/>
    </location>
</feature>
<comment type="caution">
    <text evidence="3">The sequence shown here is derived from an EMBL/GenBank/DDBJ whole genome shotgun (WGS) entry which is preliminary data.</text>
</comment>
<gene>
    <name evidence="3" type="ORF">A0H81_03246</name>
</gene>
<evidence type="ECO:0000256" key="1">
    <source>
        <dbReference type="SAM" id="Coils"/>
    </source>
</evidence>
<feature type="compositionally biased region" description="Pro residues" evidence="2">
    <location>
        <begin position="285"/>
        <end position="297"/>
    </location>
</feature>
<feature type="compositionally biased region" description="Low complexity" evidence="2">
    <location>
        <begin position="604"/>
        <end position="617"/>
    </location>
</feature>
<keyword evidence="4" id="KW-1185">Reference proteome</keyword>
<feature type="compositionally biased region" description="Polar residues" evidence="2">
    <location>
        <begin position="142"/>
        <end position="152"/>
    </location>
</feature>
<feature type="compositionally biased region" description="Low complexity" evidence="2">
    <location>
        <begin position="241"/>
        <end position="270"/>
    </location>
</feature>
<evidence type="ECO:0000256" key="2">
    <source>
        <dbReference type="SAM" id="MobiDB-lite"/>
    </source>
</evidence>
<feature type="compositionally biased region" description="Polar residues" evidence="2">
    <location>
        <begin position="316"/>
        <end position="328"/>
    </location>
</feature>
<accession>A0A1C7MIK0</accession>
<name>A0A1C7MIK0_GRIFR</name>
<keyword evidence="1" id="KW-0175">Coiled coil</keyword>
<feature type="coiled-coil region" evidence="1">
    <location>
        <begin position="418"/>
        <end position="452"/>
    </location>
</feature>
<feature type="compositionally biased region" description="Low complexity" evidence="2">
    <location>
        <begin position="336"/>
        <end position="348"/>
    </location>
</feature>
<feature type="compositionally biased region" description="Polar residues" evidence="2">
    <location>
        <begin position="618"/>
        <end position="629"/>
    </location>
</feature>
<evidence type="ECO:0000313" key="3">
    <source>
        <dbReference type="EMBL" id="OBZ76672.1"/>
    </source>
</evidence>
<feature type="compositionally biased region" description="Polar residues" evidence="2">
    <location>
        <begin position="1"/>
        <end position="14"/>
    </location>
</feature>
<organism evidence="3 4">
    <name type="scientific">Grifola frondosa</name>
    <name type="common">Maitake</name>
    <name type="synonym">Polyporus frondosus</name>
    <dbReference type="NCBI Taxonomy" id="5627"/>
    <lineage>
        <taxon>Eukaryota</taxon>
        <taxon>Fungi</taxon>
        <taxon>Dikarya</taxon>
        <taxon>Basidiomycota</taxon>
        <taxon>Agaricomycotina</taxon>
        <taxon>Agaricomycetes</taxon>
        <taxon>Polyporales</taxon>
        <taxon>Grifolaceae</taxon>
        <taxon>Grifola</taxon>
    </lineage>
</organism>
<feature type="compositionally biased region" description="Low complexity" evidence="2">
    <location>
        <begin position="665"/>
        <end position="683"/>
    </location>
</feature>
<sequence>MCSDTSTPKRSLPTSLPPLNVSPPSFPLSQFTPSKSPVRPSASQVPDAHRTPSSIPLPAFRQLRPQKSTSFELSRRSNDSQKQSTSSGRPIITISPPRSVADRESIYVAPRAAPAPPSASPTRRPVALGVASSRENLESPPTVASSPASIHSTMRFPVPPVPAGESNRNQASASSRDKGLLCRDYTTPGEPASPLDSEGDSDTSALMIPDRSRRMQSVISPLSKVKPENTGPSPIRRMTLPSESASSQSGYSGSESTLSSRSRIPSSPMRKMPPPLMRTWRRPPTTGPPTEPLPSPPTAAKHPAGPPFSALPSIPSFPSSHKSLSAMQQKAFRARGSTVSSVSGSSLSDARDGGKSSTEIPPSPARSEQDSLFARASVREGSERMLADDAASAEQLRDALNAQSAKYTRLSSYLLTLTERHAVEKNELVRRIEVLEREARKREREIKGLRWIVANAGQSTAAARLSHIRRNSGCGSTSPVDQVHKNSLDSPAGSTEEGLFEMQSSVSDLIVCPVSPPTAETRQSPNTVTVPSRLRRSNTFSDGLNQLPLGAAKQKQARRTSSPVLPVLGTLLPTSTSRVAQAGLGLDIDMPSIPSLPGSDGRMTPASPASSLPSLTTVNTTSSGLSSIPETPRADGIPQPITPEREGQRREKEERRASWVLRRISTSSSSSAGSSPVSPTYSSNLKLGASPSIGQVLDRTSGEPDMDAILRKLRAFGHGSP</sequence>
<evidence type="ECO:0000313" key="4">
    <source>
        <dbReference type="Proteomes" id="UP000092993"/>
    </source>
</evidence>
<feature type="region of interest" description="Disordered" evidence="2">
    <location>
        <begin position="591"/>
        <end position="702"/>
    </location>
</feature>
<protein>
    <submittedName>
        <fullName evidence="3">Uncharacterized protein</fullName>
    </submittedName>
</protein>
<dbReference type="OMA" id="HINSDYD"/>
<feature type="compositionally biased region" description="Basic and acidic residues" evidence="2">
    <location>
        <begin position="643"/>
        <end position="657"/>
    </location>
</feature>